<evidence type="ECO:0000256" key="1">
    <source>
        <dbReference type="ARBA" id="ARBA00004613"/>
    </source>
</evidence>
<dbReference type="GO" id="GO:0030199">
    <property type="term" value="P:collagen fibril organization"/>
    <property type="evidence" value="ECO:0007669"/>
    <property type="project" value="TreeGrafter"/>
</dbReference>
<feature type="non-terminal residue" evidence="5">
    <location>
        <position position="1"/>
    </location>
</feature>
<protein>
    <submittedName>
        <fullName evidence="5">Dermatopontin</fullName>
    </submittedName>
</protein>
<dbReference type="PANTHER" id="PTHR15040">
    <property type="entry name" value="DERMATOPONTIN-RELATED"/>
    <property type="match status" value="1"/>
</dbReference>
<dbReference type="GO" id="GO:0031012">
    <property type="term" value="C:extracellular matrix"/>
    <property type="evidence" value="ECO:0007669"/>
    <property type="project" value="TreeGrafter"/>
</dbReference>
<reference evidence="5" key="1">
    <citation type="journal article" date="2012" name="Mar. Biotechnol.">
        <title>Analysis of a deep transcriptome from the mantle tissue of Patella vulgata Linnaeus (Mollusca: Gastropoda: Patellidae) reveals candidate biomineralising genes.</title>
        <authorList>
            <person name="Werner G.D."/>
            <person name="Gemmell P."/>
            <person name="Grosser S."/>
            <person name="Hamer R."/>
            <person name="Shimeld S.M."/>
        </authorList>
    </citation>
    <scope>NUCLEOTIDE SEQUENCE</scope>
    <source>
        <tissue evidence="5">Mantle</tissue>
    </source>
</reference>
<keyword evidence="4" id="KW-1015">Disulfide bond</keyword>
<dbReference type="InterPro" id="IPR026645">
    <property type="entry name" value="Dermatopontin"/>
</dbReference>
<evidence type="ECO:0000256" key="3">
    <source>
        <dbReference type="ARBA" id="ARBA00022525"/>
    </source>
</evidence>
<evidence type="ECO:0000256" key="2">
    <source>
        <dbReference type="ARBA" id="ARBA00008712"/>
    </source>
</evidence>
<dbReference type="AlphaFoldDB" id="J7QU93"/>
<organism evidence="5">
    <name type="scientific">Patella vulgata</name>
    <name type="common">Common limpet</name>
    <dbReference type="NCBI Taxonomy" id="6465"/>
    <lineage>
        <taxon>Eukaryota</taxon>
        <taxon>Metazoa</taxon>
        <taxon>Spiralia</taxon>
        <taxon>Lophotrochozoa</taxon>
        <taxon>Mollusca</taxon>
        <taxon>Gastropoda</taxon>
        <taxon>Patellogastropoda</taxon>
        <taxon>Patelloidea</taxon>
        <taxon>Patellidae</taxon>
        <taxon>Patella</taxon>
    </lineage>
</organism>
<comment type="subcellular location">
    <subcellularLocation>
        <location evidence="1">Secreted</location>
    </subcellularLocation>
</comment>
<name>J7QU93_PATVU</name>
<reference evidence="5" key="2">
    <citation type="submission" date="2012-07" db="EMBL/GenBank/DDBJ databases">
        <authorList>
            <person name="Shimeld S."/>
        </authorList>
    </citation>
    <scope>NUCLEOTIDE SEQUENCE</scope>
    <source>
        <tissue evidence="5">Mantle</tissue>
    </source>
</reference>
<keyword evidence="3" id="KW-0964">Secreted</keyword>
<proteinExistence type="evidence at transcript level"/>
<evidence type="ECO:0000256" key="4">
    <source>
        <dbReference type="ARBA" id="ARBA00023157"/>
    </source>
</evidence>
<dbReference type="PANTHER" id="PTHR15040:SF1">
    <property type="entry name" value="DERMATOPONTIN-LIKE ISOFORM X1"/>
    <property type="match status" value="1"/>
</dbReference>
<dbReference type="Pfam" id="PF14704">
    <property type="entry name" value="DERM"/>
    <property type="match status" value="1"/>
</dbReference>
<comment type="similarity">
    <text evidence="2">Belongs to the dermatopontin family.</text>
</comment>
<evidence type="ECO:0000313" key="5">
    <source>
        <dbReference type="EMBL" id="CCJ09601.1"/>
    </source>
</evidence>
<dbReference type="EMBL" id="HE962381">
    <property type="protein sequence ID" value="CCJ09601.1"/>
    <property type="molecule type" value="mRNA"/>
</dbReference>
<accession>J7QU93</accession>
<dbReference type="GO" id="GO:0005615">
    <property type="term" value="C:extracellular space"/>
    <property type="evidence" value="ECO:0007669"/>
    <property type="project" value="TreeGrafter"/>
</dbReference>
<sequence>MVLVTVTTKQAIWINDNHQNFNFECPVGESIVYFYGWITTSANDRLWHFHCAPRSSIGSCSWSGFTSAAANSNYKCSGNGALAGIRSYYVTSDEDRRFSYRCCSVSLSSPPCVDSGYVNSIDGQVEYGVPGHEYINGMSSTFDSTAKDRRFKVHECRFRY</sequence>